<gene>
    <name evidence="3" type="ORF">FEN17_08250</name>
</gene>
<dbReference type="Proteomes" id="UP000306402">
    <property type="component" value="Unassembled WGS sequence"/>
</dbReference>
<dbReference type="NCBIfam" id="TIGR01643">
    <property type="entry name" value="YD_repeat_2x"/>
    <property type="match status" value="1"/>
</dbReference>
<evidence type="ECO:0000313" key="4">
    <source>
        <dbReference type="Proteomes" id="UP000306402"/>
    </source>
</evidence>
<sequence length="1207" mass="133936">MRFRLYGCCLALLVPLTNPCFSQIPAKPKTLQSPTAANFDQHGNIPVSLFTGKPEINIPLYQVSNQEPDIPIELQYDASGVRPDAHPSWVGLNFNLSTNYAVIRTIRDGPDDCPYQDSRGKLGYFFTANLVNDNNWNTAAGIKSIADNSTLGRDMEPDEYTFNLPGIAGKFYWGHDGKFKVACDRPVKVEWSSLAMDTKPPFTPPSNQVDVFSIWKGKPNYREHAKGFIITDELGIRYEFGGTNAYMEYGIDFFAQGSETWNCNAWYLKSITRATGQVTDFSYERGPMIAQMYFSLYQAQYKVNGGGFLDASCSANPSLFPVSGPINGKLISPIYLKEITGTNYKIKFLSSQSTELRYDENIFSAYVNWNKDQFGGNSRTLDILTYLYPCFYPPETATPGCVETNPPLSSLLAALQWKKLDKIQVQSAAGTTIKEFEFTYNNLATERLMLQKVQEKSGAKALPPHEFTYFTSPAIALPPYARSHTDHWGFNNAKLIAAADFSIANFFNNYGATFRSPDADSKYVKLGSLIKIKYPTGGMTEFTFEPHTYSKEVKEKRWLGFDTYAADKLSGGLRIKQIKTYDPNIAGSEMTKSYAYVSGFNAAAPNAALLSSGVLGGKAQYYWPGYQPKPDGNFTYTEDVFSTQSVLPGSENSYGSHIGYSEVVEATSTGGWTVYKFTNFDNGYPDAAPSGTLQSSSTAYQPYNSNAFQRGKKISEEHYLQNGSLAGKTTFQYSLIGNLTDYSARAERTLVRLLCDGDNRVYEGTAYLIDVRKFLPTQESNITYDQDSPAQYSSTFTKNYQYWPNGQLHIEGHLNSDGKELKTWYVYPANLNDPVSVAMIAKNMIGKPTSVFHYTGTEMQPVALKLHNVIFGLFNGLYLPKKVESGVGTALPMAMVTDIDFLTYDARGNLLTYKERNGSTTKLDYYGAADIGKTDLLKQRTDFDGTTLPGVTTFTHKPVVGMESFSDANAKTIFYEYDDFGRLKNVRTASAGGAVRVSYCYNYAGQLVDCAALAPTGSIAAGSLSLLSDAALPVTLLEFEAFAQEKIVLLKWSTSMETNSDHFDIERSSDGKRWIKIGSEKAFGESDTLKSYDFVDLKPLAGENLYRLKMIDTDSSFAYSRLRSVLVDDPEKLILYPNPVIVENSIQLQTDDLGQIRDITVFDSSGKSVLKSAAAGSIKVAHLAAGIYIVQITYTDGSIRTQRIVKQ</sequence>
<reference evidence="3 4" key="1">
    <citation type="submission" date="2019-05" db="EMBL/GenBank/DDBJ databases">
        <authorList>
            <person name="Qu J.-H."/>
        </authorList>
    </citation>
    <scope>NUCLEOTIDE SEQUENCE [LARGE SCALE GENOMIC DNA]</scope>
    <source>
        <strain evidence="3 4">T17</strain>
    </source>
</reference>
<evidence type="ECO:0000256" key="1">
    <source>
        <dbReference type="SAM" id="SignalP"/>
    </source>
</evidence>
<protein>
    <submittedName>
        <fullName evidence="3">T9SS type A sorting domain-containing protein</fullName>
    </submittedName>
</protein>
<dbReference type="Pfam" id="PF18962">
    <property type="entry name" value="Por_Secre_tail"/>
    <property type="match status" value="1"/>
</dbReference>
<keyword evidence="4" id="KW-1185">Reference proteome</keyword>
<name>A0A5R9L5A0_9BACT</name>
<dbReference type="RefSeq" id="WP_138364790.1">
    <property type="nucleotide sequence ID" value="NZ_VCEJ01000002.1"/>
</dbReference>
<dbReference type="EMBL" id="VCEJ01000002">
    <property type="protein sequence ID" value="TLV03581.1"/>
    <property type="molecule type" value="Genomic_DNA"/>
</dbReference>
<dbReference type="OrthoDB" id="9814627at2"/>
<feature type="signal peptide" evidence="1">
    <location>
        <begin position="1"/>
        <end position="22"/>
    </location>
</feature>
<accession>A0A5R9L5A0</accession>
<keyword evidence="1" id="KW-0732">Signal</keyword>
<evidence type="ECO:0000259" key="2">
    <source>
        <dbReference type="Pfam" id="PF18962"/>
    </source>
</evidence>
<proteinExistence type="predicted"/>
<dbReference type="NCBIfam" id="TIGR04183">
    <property type="entry name" value="Por_Secre_tail"/>
    <property type="match status" value="1"/>
</dbReference>
<comment type="caution">
    <text evidence="3">The sequence shown here is derived from an EMBL/GenBank/DDBJ whole genome shotgun (WGS) entry which is preliminary data.</text>
</comment>
<dbReference type="Gene3D" id="2.180.10.10">
    <property type="entry name" value="RHS repeat-associated core"/>
    <property type="match status" value="1"/>
</dbReference>
<evidence type="ECO:0000313" key="3">
    <source>
        <dbReference type="EMBL" id="TLV03581.1"/>
    </source>
</evidence>
<feature type="chain" id="PRO_5024343430" evidence="1">
    <location>
        <begin position="23"/>
        <end position="1207"/>
    </location>
</feature>
<organism evidence="3 4">
    <name type="scientific">Dyadobacter luticola</name>
    <dbReference type="NCBI Taxonomy" id="1979387"/>
    <lineage>
        <taxon>Bacteria</taxon>
        <taxon>Pseudomonadati</taxon>
        <taxon>Bacteroidota</taxon>
        <taxon>Cytophagia</taxon>
        <taxon>Cytophagales</taxon>
        <taxon>Spirosomataceae</taxon>
        <taxon>Dyadobacter</taxon>
    </lineage>
</organism>
<dbReference type="InterPro" id="IPR006530">
    <property type="entry name" value="YD"/>
</dbReference>
<dbReference type="InterPro" id="IPR026444">
    <property type="entry name" value="Secre_tail"/>
</dbReference>
<feature type="domain" description="Secretion system C-terminal sorting" evidence="2">
    <location>
        <begin position="1135"/>
        <end position="1201"/>
    </location>
</feature>
<dbReference type="AlphaFoldDB" id="A0A5R9L5A0"/>